<name>A0AAW0CX97_9AGAR</name>
<dbReference type="Proteomes" id="UP001383192">
    <property type="component" value="Unassembled WGS sequence"/>
</dbReference>
<keyword evidence="3" id="KW-1185">Reference proteome</keyword>
<evidence type="ECO:0000313" key="2">
    <source>
        <dbReference type="EMBL" id="KAK7043836.1"/>
    </source>
</evidence>
<proteinExistence type="predicted"/>
<feature type="region of interest" description="Disordered" evidence="1">
    <location>
        <begin position="164"/>
        <end position="218"/>
    </location>
</feature>
<feature type="region of interest" description="Disordered" evidence="1">
    <location>
        <begin position="1"/>
        <end position="49"/>
    </location>
</feature>
<dbReference type="EMBL" id="JAYKXP010000027">
    <property type="protein sequence ID" value="KAK7043836.1"/>
    <property type="molecule type" value="Genomic_DNA"/>
</dbReference>
<reference evidence="2 3" key="1">
    <citation type="submission" date="2024-01" db="EMBL/GenBank/DDBJ databases">
        <title>A draft genome for a cacao thread blight-causing isolate of Paramarasmius palmivorus.</title>
        <authorList>
            <person name="Baruah I.K."/>
            <person name="Bukari Y."/>
            <person name="Amoako-Attah I."/>
            <person name="Meinhardt L.W."/>
            <person name="Bailey B.A."/>
            <person name="Cohen S.P."/>
        </authorList>
    </citation>
    <scope>NUCLEOTIDE SEQUENCE [LARGE SCALE GENOMIC DNA]</scope>
    <source>
        <strain evidence="2 3">GH-12</strain>
    </source>
</reference>
<organism evidence="2 3">
    <name type="scientific">Paramarasmius palmivorus</name>
    <dbReference type="NCBI Taxonomy" id="297713"/>
    <lineage>
        <taxon>Eukaryota</taxon>
        <taxon>Fungi</taxon>
        <taxon>Dikarya</taxon>
        <taxon>Basidiomycota</taxon>
        <taxon>Agaricomycotina</taxon>
        <taxon>Agaricomycetes</taxon>
        <taxon>Agaricomycetidae</taxon>
        <taxon>Agaricales</taxon>
        <taxon>Marasmiineae</taxon>
        <taxon>Marasmiaceae</taxon>
        <taxon>Paramarasmius</taxon>
    </lineage>
</organism>
<comment type="caution">
    <text evidence="2">The sequence shown here is derived from an EMBL/GenBank/DDBJ whole genome shotgun (WGS) entry which is preliminary data.</text>
</comment>
<evidence type="ECO:0000313" key="3">
    <source>
        <dbReference type="Proteomes" id="UP001383192"/>
    </source>
</evidence>
<dbReference type="AlphaFoldDB" id="A0AAW0CX97"/>
<sequence>MKAHRRTPSPWSTPSLDPPTPPAQSSELPPSSPPPDERSESPVHDSWTNEDLTTMLIESQERIAEQALIIDKHESEKATMTATFSRRLVLAEQQARQTYQDKVKSLEREFAWARRCLLNRIDNLKEAQSEAEDNHAETVIRMKRAQKELARQAETLQRELSDLKSCPPELGLGEQNRRGERSDLNNTDTATILKGSKRIRDGEDEVEDVKTSRKRQRM</sequence>
<gene>
    <name evidence="2" type="ORF">VNI00_008000</name>
</gene>
<evidence type="ECO:0000256" key="1">
    <source>
        <dbReference type="SAM" id="MobiDB-lite"/>
    </source>
</evidence>
<protein>
    <submittedName>
        <fullName evidence="2">Uncharacterized protein</fullName>
    </submittedName>
</protein>
<accession>A0AAW0CX97</accession>